<feature type="signal peptide" evidence="1">
    <location>
        <begin position="1"/>
        <end position="22"/>
    </location>
</feature>
<dbReference type="PANTHER" id="PTHR33116:SF76">
    <property type="entry name" value="DUF4283 DOMAIN-CONTAINING PROTEIN"/>
    <property type="match status" value="1"/>
</dbReference>
<name>A0A699I605_TANCI</name>
<dbReference type="Pfam" id="PF00078">
    <property type="entry name" value="RVT_1"/>
    <property type="match status" value="1"/>
</dbReference>
<proteinExistence type="predicted"/>
<dbReference type="EMBL" id="BKCJ010240902">
    <property type="protein sequence ID" value="GEZ10111.1"/>
    <property type="molecule type" value="Genomic_DNA"/>
</dbReference>
<feature type="chain" id="PRO_5025672199" evidence="1">
    <location>
        <begin position="23"/>
        <end position="564"/>
    </location>
</feature>
<reference evidence="3" key="1">
    <citation type="journal article" date="2019" name="Sci. Rep.">
        <title>Draft genome of Tanacetum cinerariifolium, the natural source of mosquito coil.</title>
        <authorList>
            <person name="Yamashiro T."/>
            <person name="Shiraishi A."/>
            <person name="Satake H."/>
            <person name="Nakayama K."/>
        </authorList>
    </citation>
    <scope>NUCLEOTIDE SEQUENCE</scope>
</reference>
<organism evidence="3">
    <name type="scientific">Tanacetum cinerariifolium</name>
    <name type="common">Dalmatian daisy</name>
    <name type="synonym">Chrysanthemum cinerariifolium</name>
    <dbReference type="NCBI Taxonomy" id="118510"/>
    <lineage>
        <taxon>Eukaryota</taxon>
        <taxon>Viridiplantae</taxon>
        <taxon>Streptophyta</taxon>
        <taxon>Embryophyta</taxon>
        <taxon>Tracheophyta</taxon>
        <taxon>Spermatophyta</taxon>
        <taxon>Magnoliopsida</taxon>
        <taxon>eudicotyledons</taxon>
        <taxon>Gunneridae</taxon>
        <taxon>Pentapetalae</taxon>
        <taxon>asterids</taxon>
        <taxon>campanulids</taxon>
        <taxon>Asterales</taxon>
        <taxon>Asteraceae</taxon>
        <taxon>Asteroideae</taxon>
        <taxon>Anthemideae</taxon>
        <taxon>Anthemidinae</taxon>
        <taxon>Tanacetum</taxon>
    </lineage>
</organism>
<dbReference type="PANTHER" id="PTHR33116">
    <property type="entry name" value="REVERSE TRANSCRIPTASE ZINC-BINDING DOMAIN-CONTAINING PROTEIN-RELATED-RELATED"/>
    <property type="match status" value="1"/>
</dbReference>
<dbReference type="SUPFAM" id="SSF56672">
    <property type="entry name" value="DNA/RNA polymerases"/>
    <property type="match status" value="1"/>
</dbReference>
<evidence type="ECO:0000256" key="1">
    <source>
        <dbReference type="SAM" id="SignalP"/>
    </source>
</evidence>
<keyword evidence="3" id="KW-0808">Transferase</keyword>
<comment type="caution">
    <text evidence="3">The sequence shown here is derived from an EMBL/GenBank/DDBJ whole genome shotgun (WGS) entry which is preliminary data.</text>
</comment>
<evidence type="ECO:0000313" key="3">
    <source>
        <dbReference type="EMBL" id="GEZ10111.1"/>
    </source>
</evidence>
<dbReference type="InterPro" id="IPR000477">
    <property type="entry name" value="RT_dom"/>
</dbReference>
<keyword evidence="3" id="KW-0548">Nucleotidyltransferase</keyword>
<keyword evidence="3" id="KW-0695">RNA-directed DNA polymerase</keyword>
<dbReference type="InterPro" id="IPR043502">
    <property type="entry name" value="DNA/RNA_pol_sf"/>
</dbReference>
<sequence>MSSVVNVTVLLFFLPVPSLVDPWELHNWQWEYLVHFIPNSKLKAIQIKADKEPHNVKLMIKEAKTIKEYNTVVQDEEKFLYQQAKIEWLSDGDKNSRFFHVVLKGKNHRNIIDMVYDEKGERFKGSDVAEQFVKHFQSFLETAYHVEALPPNSLTVTKVTERDADNMVRPILDTKVKEDLFDISDNKAPGPDGYNSKFYKQAWNIGGKDVCGAVKEFFQKGKLHGEVNDTLITLVPKMNTHMKVSDYRPIASAFSVCVNGERHGYFKGGRGLRQGDPISPYMFTLVMEVFTQSMKKQISVSRCFKYHWGCKELEISHLCFVDDLLVLCHGDILFFKVVKKALESFNAVSGLVPNLGKSTIFFGNVEESIENEILEIMPFKIGKLPVSYLGVPLITKQIGINECKCLIDKVNNWKNRMLSYAGRLQLVASVLTSMQVYRASVFILPKTVIKDIDKLFKGFLWCQASNKESLWVKWINVIRLKWKCIWEAKNNTNSSSGWKKLLSLRDKIKKHVKCEVGNSKTIFLWHGKCIPVPTLRDKDDKTYWMTKDGKKVKWSIHKMWDDWK</sequence>
<feature type="domain" description="Reverse transcriptase" evidence="2">
    <location>
        <begin position="242"/>
        <end position="392"/>
    </location>
</feature>
<protein>
    <submittedName>
        <fullName evidence="3">RNA-directed DNA polymerase, eukaryota, reverse transcriptase zinc-binding domain protein</fullName>
    </submittedName>
</protein>
<evidence type="ECO:0000259" key="2">
    <source>
        <dbReference type="Pfam" id="PF00078"/>
    </source>
</evidence>
<keyword evidence="1" id="KW-0732">Signal</keyword>
<gene>
    <name evidence="3" type="ORF">Tci_482084</name>
</gene>
<dbReference type="GO" id="GO:0003964">
    <property type="term" value="F:RNA-directed DNA polymerase activity"/>
    <property type="evidence" value="ECO:0007669"/>
    <property type="project" value="UniProtKB-KW"/>
</dbReference>
<accession>A0A699I605</accession>
<dbReference type="AlphaFoldDB" id="A0A699I605"/>